<comment type="similarity">
    <text evidence="1">Belongs to the MYST (SAS/MOZ) family.</text>
</comment>
<dbReference type="GO" id="GO:0003682">
    <property type="term" value="F:chromatin binding"/>
    <property type="evidence" value="ECO:0007669"/>
    <property type="project" value="TreeGrafter"/>
</dbReference>
<dbReference type="InterPro" id="IPR016181">
    <property type="entry name" value="Acyl_CoA_acyltransferase"/>
</dbReference>
<dbReference type="PROSITE" id="PS51726">
    <property type="entry name" value="MYST_HAT"/>
    <property type="match status" value="1"/>
</dbReference>
<dbReference type="WBParaSite" id="PSU_v2.g1724.t1">
    <property type="protein sequence ID" value="PSU_v2.g1724.t1"/>
    <property type="gene ID" value="PSU_v2.g1724"/>
</dbReference>
<dbReference type="SUPFAM" id="SSF55729">
    <property type="entry name" value="Acyl-CoA N-acyltransferases (Nat)"/>
    <property type="match status" value="1"/>
</dbReference>
<feature type="active site" description="Proton donor/acceptor" evidence="5">
    <location>
        <position position="227"/>
    </location>
</feature>
<evidence type="ECO:0000259" key="6">
    <source>
        <dbReference type="PROSITE" id="PS51726"/>
    </source>
</evidence>
<keyword evidence="4" id="KW-0007">Acetylation</keyword>
<dbReference type="GO" id="GO:0010484">
    <property type="term" value="F:histone H3 acetyltransferase activity"/>
    <property type="evidence" value="ECO:0007669"/>
    <property type="project" value="TreeGrafter"/>
</dbReference>
<evidence type="ECO:0000313" key="8">
    <source>
        <dbReference type="WBParaSite" id="PSU_v2.g1724.t1"/>
    </source>
</evidence>
<dbReference type="EC" id="2.3.1.48" evidence="2"/>
<sequence>MEEEIPQVYLSEKDIIDQAPPEHAKILKAHFEEEDNIMRKKLEESSGGVQPQPKYIYISGKQMEIEQKCVFFQNVQLYDTLFVCEQCVEYFSDRDTLDRHYKCCIPNPLAGKEIYRDREKKFVIREADGFYDSSFSNRLCQIGRCFIGHKQLQYDIEPFSFYVLYEITDDNKYRFVGYFSKQKYQHTSCNLCCLLVLPCFQGKGYGRLLIDFSFLLSKTEHVPGGPEFPLSESADHIYYKYVLESIYEATFNVCYEELKKGTKIENVDLNLLLFQSLTGIAAKLIVKVLLEEKIMKVKKSKAKVEFKFDWEIILNHMEKQKSHPNRIFLHDEYLQWGPQELYVYEELLHFPEIEEERIRNSRGDNTMPEHEREKDIPGHHIFYHGDTNEQFDKRNKDLCASRSRIFVSKNGEKGAQAENIEIEFLKIQSIFTLKFEHCYSNHTVFIA</sequence>
<protein>
    <recommendedName>
        <fullName evidence="2">histone acetyltransferase</fullName>
        <ecNumber evidence="2">2.3.1.48</ecNumber>
    </recommendedName>
</protein>
<dbReference type="Gene3D" id="1.10.10.10">
    <property type="entry name" value="Winged helix-like DNA-binding domain superfamily/Winged helix DNA-binding domain"/>
    <property type="match status" value="1"/>
</dbReference>
<dbReference type="AlphaFoldDB" id="A0A914YAK7"/>
<dbReference type="InterPro" id="IPR002717">
    <property type="entry name" value="HAT_MYST-type"/>
</dbReference>
<keyword evidence="3" id="KW-0808">Transferase</keyword>
<accession>A0A914YAK7</accession>
<dbReference type="Pfam" id="PF01853">
    <property type="entry name" value="MOZ_SAS"/>
    <property type="match status" value="1"/>
</dbReference>
<feature type="domain" description="MYST-type HAT" evidence="6">
    <location>
        <begin position="32"/>
        <end position="338"/>
    </location>
</feature>
<name>A0A914YAK7_9BILA</name>
<dbReference type="Gene3D" id="3.40.630.30">
    <property type="match status" value="1"/>
</dbReference>
<evidence type="ECO:0000256" key="4">
    <source>
        <dbReference type="ARBA" id="ARBA00022990"/>
    </source>
</evidence>
<dbReference type="PANTHER" id="PTHR10615:SF217">
    <property type="entry name" value="HISTONE ACETYLTRANSFERASE"/>
    <property type="match status" value="1"/>
</dbReference>
<dbReference type="InterPro" id="IPR036388">
    <property type="entry name" value="WH-like_DNA-bd_sf"/>
</dbReference>
<proteinExistence type="inferred from homology"/>
<dbReference type="GO" id="GO:0070776">
    <property type="term" value="C:MOZ/MORF histone acetyltransferase complex"/>
    <property type="evidence" value="ECO:0007669"/>
    <property type="project" value="TreeGrafter"/>
</dbReference>
<organism evidence="7 8">
    <name type="scientific">Panagrolaimus superbus</name>
    <dbReference type="NCBI Taxonomy" id="310955"/>
    <lineage>
        <taxon>Eukaryota</taxon>
        <taxon>Metazoa</taxon>
        <taxon>Ecdysozoa</taxon>
        <taxon>Nematoda</taxon>
        <taxon>Chromadorea</taxon>
        <taxon>Rhabditida</taxon>
        <taxon>Tylenchina</taxon>
        <taxon>Panagrolaimomorpha</taxon>
        <taxon>Panagrolaimoidea</taxon>
        <taxon>Panagrolaimidae</taxon>
        <taxon>Panagrolaimus</taxon>
    </lineage>
</organism>
<evidence type="ECO:0000256" key="2">
    <source>
        <dbReference type="ARBA" id="ARBA00013184"/>
    </source>
</evidence>
<reference evidence="8" key="1">
    <citation type="submission" date="2022-11" db="UniProtKB">
        <authorList>
            <consortium name="WormBaseParasite"/>
        </authorList>
    </citation>
    <scope>IDENTIFICATION</scope>
</reference>
<evidence type="ECO:0000256" key="5">
    <source>
        <dbReference type="PIRSR" id="PIRSR602717-51"/>
    </source>
</evidence>
<dbReference type="GO" id="GO:0005634">
    <property type="term" value="C:nucleus"/>
    <property type="evidence" value="ECO:0007669"/>
    <property type="project" value="TreeGrafter"/>
</dbReference>
<dbReference type="InterPro" id="IPR050603">
    <property type="entry name" value="MYST_HAT"/>
</dbReference>
<dbReference type="Proteomes" id="UP000887577">
    <property type="component" value="Unplaced"/>
</dbReference>
<evidence type="ECO:0000256" key="1">
    <source>
        <dbReference type="ARBA" id="ARBA00010107"/>
    </source>
</evidence>
<dbReference type="GO" id="GO:0003712">
    <property type="term" value="F:transcription coregulator activity"/>
    <property type="evidence" value="ECO:0007669"/>
    <property type="project" value="TreeGrafter"/>
</dbReference>
<dbReference type="PANTHER" id="PTHR10615">
    <property type="entry name" value="HISTONE ACETYLTRANSFERASE"/>
    <property type="match status" value="1"/>
</dbReference>
<evidence type="ECO:0000256" key="3">
    <source>
        <dbReference type="ARBA" id="ARBA00022679"/>
    </source>
</evidence>
<evidence type="ECO:0000313" key="7">
    <source>
        <dbReference type="Proteomes" id="UP000887577"/>
    </source>
</evidence>
<keyword evidence="7" id="KW-1185">Reference proteome</keyword>
<dbReference type="GO" id="GO:0006357">
    <property type="term" value="P:regulation of transcription by RNA polymerase II"/>
    <property type="evidence" value="ECO:0007669"/>
    <property type="project" value="TreeGrafter"/>
</dbReference>